<dbReference type="GO" id="GO:0004674">
    <property type="term" value="F:protein serine/threonine kinase activity"/>
    <property type="evidence" value="ECO:0007669"/>
    <property type="project" value="TreeGrafter"/>
</dbReference>
<dbReference type="EMBL" id="OX459120">
    <property type="protein sequence ID" value="CAI9100941.1"/>
    <property type="molecule type" value="Genomic_DNA"/>
</dbReference>
<dbReference type="SMART" id="SM00220">
    <property type="entry name" value="S_TKc"/>
    <property type="match status" value="1"/>
</dbReference>
<reference evidence="2" key="1">
    <citation type="submission" date="2023-03" db="EMBL/GenBank/DDBJ databases">
        <authorList>
            <person name="Julca I."/>
        </authorList>
    </citation>
    <scope>NUCLEOTIDE SEQUENCE</scope>
</reference>
<dbReference type="InterPro" id="IPR001245">
    <property type="entry name" value="Ser-Thr/Tyr_kinase_cat_dom"/>
</dbReference>
<dbReference type="PANTHER" id="PTHR44329:SF73">
    <property type="entry name" value="OS01G0201200 PROTEIN"/>
    <property type="match status" value="1"/>
</dbReference>
<proteinExistence type="predicted"/>
<gene>
    <name evidence="2" type="ORF">OLC1_LOCUS10644</name>
</gene>
<dbReference type="CDD" id="cd13999">
    <property type="entry name" value="STKc_MAP3K-like"/>
    <property type="match status" value="1"/>
</dbReference>
<name>A0AAV1D0K6_OLDCO</name>
<evidence type="ECO:0000259" key="1">
    <source>
        <dbReference type="PROSITE" id="PS50011"/>
    </source>
</evidence>
<dbReference type="InterPro" id="IPR000719">
    <property type="entry name" value="Prot_kinase_dom"/>
</dbReference>
<dbReference type="InterPro" id="IPR011009">
    <property type="entry name" value="Kinase-like_dom_sf"/>
</dbReference>
<dbReference type="InterPro" id="IPR051681">
    <property type="entry name" value="Ser/Thr_Kinases-Pseudokinases"/>
</dbReference>
<keyword evidence="3" id="KW-1185">Reference proteome</keyword>
<organism evidence="2 3">
    <name type="scientific">Oldenlandia corymbosa var. corymbosa</name>
    <dbReference type="NCBI Taxonomy" id="529605"/>
    <lineage>
        <taxon>Eukaryota</taxon>
        <taxon>Viridiplantae</taxon>
        <taxon>Streptophyta</taxon>
        <taxon>Embryophyta</taxon>
        <taxon>Tracheophyta</taxon>
        <taxon>Spermatophyta</taxon>
        <taxon>Magnoliopsida</taxon>
        <taxon>eudicotyledons</taxon>
        <taxon>Gunneridae</taxon>
        <taxon>Pentapetalae</taxon>
        <taxon>asterids</taxon>
        <taxon>lamiids</taxon>
        <taxon>Gentianales</taxon>
        <taxon>Rubiaceae</taxon>
        <taxon>Rubioideae</taxon>
        <taxon>Spermacoceae</taxon>
        <taxon>Hedyotis-Oldenlandia complex</taxon>
        <taxon>Oldenlandia</taxon>
    </lineage>
</organism>
<sequence>MKFPGKAKSSDHHDRCYGGSVKVVPTTMSEKHKAQDLDFTTHSADLSKLFIGPKFARGAGSQLYRGTYDGQQVAVKIIQLPGGGIQEIDILDQEDDAEEEKDRQQKIISDRLWKQFKNEAGLLSRLGHKNVVKLVAAYEKAPVLGVVTEYLPGGCLRSYLNQLLIKPVSLPKVINMALDIARGMEYIHSQGVVHRDLKPENILIDAEFNLKVADFGVSCMEADCINLVKDKTGTFRWMAPEVMMGKPFNRKVDVYSFGLMLWELVSGKVPFRGMTPVQVAFAVGTKNQRPPIPQRCPKAMRLLIEACWCSRSEKRPEFWQIVKVLEHFRGGGETLDTAIEVPRRCSDDHHKQRHWHWRMHWIKVPMPKFGISL</sequence>
<protein>
    <submittedName>
        <fullName evidence="2">OLC1v1038132C1</fullName>
    </submittedName>
</protein>
<evidence type="ECO:0000313" key="3">
    <source>
        <dbReference type="Proteomes" id="UP001161247"/>
    </source>
</evidence>
<accession>A0AAV1D0K6</accession>
<dbReference type="InterPro" id="IPR008271">
    <property type="entry name" value="Ser/Thr_kinase_AS"/>
</dbReference>
<dbReference type="PROSITE" id="PS50011">
    <property type="entry name" value="PROTEIN_KINASE_DOM"/>
    <property type="match status" value="1"/>
</dbReference>
<dbReference type="PRINTS" id="PR00109">
    <property type="entry name" value="TYRKINASE"/>
</dbReference>
<dbReference type="GO" id="GO:0005524">
    <property type="term" value="F:ATP binding"/>
    <property type="evidence" value="ECO:0007669"/>
    <property type="project" value="InterPro"/>
</dbReference>
<dbReference type="AlphaFoldDB" id="A0AAV1D0K6"/>
<dbReference type="Pfam" id="PF07714">
    <property type="entry name" value="PK_Tyr_Ser-Thr"/>
    <property type="match status" value="1"/>
</dbReference>
<evidence type="ECO:0000313" key="2">
    <source>
        <dbReference type="EMBL" id="CAI9100941.1"/>
    </source>
</evidence>
<dbReference type="PANTHER" id="PTHR44329">
    <property type="entry name" value="SERINE/THREONINE-PROTEIN KINASE TNNI3K-RELATED"/>
    <property type="match status" value="1"/>
</dbReference>
<feature type="domain" description="Protein kinase" evidence="1">
    <location>
        <begin position="49"/>
        <end position="328"/>
    </location>
</feature>
<dbReference type="Gene3D" id="3.30.200.20">
    <property type="entry name" value="Phosphorylase Kinase, domain 1"/>
    <property type="match status" value="1"/>
</dbReference>
<dbReference type="SUPFAM" id="SSF56112">
    <property type="entry name" value="Protein kinase-like (PK-like)"/>
    <property type="match status" value="1"/>
</dbReference>
<dbReference type="Gene3D" id="1.10.510.10">
    <property type="entry name" value="Transferase(Phosphotransferase) domain 1"/>
    <property type="match status" value="1"/>
</dbReference>
<dbReference type="Proteomes" id="UP001161247">
    <property type="component" value="Chromosome 3"/>
</dbReference>
<dbReference type="PROSITE" id="PS00108">
    <property type="entry name" value="PROTEIN_KINASE_ST"/>
    <property type="match status" value="1"/>
</dbReference>